<dbReference type="EMBL" id="FXAU01000003">
    <property type="protein sequence ID" value="SMG29641.1"/>
    <property type="molecule type" value="Genomic_DNA"/>
</dbReference>
<sequence>MDTLTIQYIIIAIVFIVAVYFVVKRLFPSKGKAGGCNKGCGCAVDQSKK</sequence>
<name>A0A1X7JNG7_9SPHI</name>
<organism evidence="1 2">
    <name type="scientific">Sphingobacterium psychroaquaticum</name>
    <dbReference type="NCBI Taxonomy" id="561061"/>
    <lineage>
        <taxon>Bacteria</taxon>
        <taxon>Pseudomonadati</taxon>
        <taxon>Bacteroidota</taxon>
        <taxon>Sphingobacteriia</taxon>
        <taxon>Sphingobacteriales</taxon>
        <taxon>Sphingobacteriaceae</taxon>
        <taxon>Sphingobacterium</taxon>
    </lineage>
</organism>
<evidence type="ECO:0000313" key="1">
    <source>
        <dbReference type="EMBL" id="SMG29641.1"/>
    </source>
</evidence>
<dbReference type="STRING" id="561061.SAMN05660862_1960"/>
<reference evidence="1 2" key="1">
    <citation type="submission" date="2017-04" db="EMBL/GenBank/DDBJ databases">
        <authorList>
            <person name="Afonso C.L."/>
            <person name="Miller P.J."/>
            <person name="Scott M.A."/>
            <person name="Spackman E."/>
            <person name="Goraichik I."/>
            <person name="Dimitrov K.M."/>
            <person name="Suarez D.L."/>
            <person name="Swayne D.E."/>
        </authorList>
    </citation>
    <scope>NUCLEOTIDE SEQUENCE [LARGE SCALE GENOMIC DNA]</scope>
    <source>
        <strain evidence="1 2">DSM 22418</strain>
    </source>
</reference>
<dbReference type="Pfam" id="PF12669">
    <property type="entry name" value="FeoB_associated"/>
    <property type="match status" value="1"/>
</dbReference>
<evidence type="ECO:0000313" key="2">
    <source>
        <dbReference type="Proteomes" id="UP000192980"/>
    </source>
</evidence>
<dbReference type="RefSeq" id="WP_085472708.1">
    <property type="nucleotide sequence ID" value="NZ_CP038029.1"/>
</dbReference>
<dbReference type="Proteomes" id="UP000192980">
    <property type="component" value="Unassembled WGS sequence"/>
</dbReference>
<protein>
    <submittedName>
        <fullName evidence="1">Uncharacterized protein</fullName>
    </submittedName>
</protein>
<gene>
    <name evidence="1" type="ORF">SAMN05660862_1960</name>
</gene>
<proteinExistence type="predicted"/>
<dbReference type="AlphaFoldDB" id="A0A1X7JNG7"/>
<keyword evidence="2" id="KW-1185">Reference proteome</keyword>
<accession>A0A1X7JNG7</accession>